<reference evidence="3" key="1">
    <citation type="journal article" date="2011" name="PLoS Pathog.">
        <title>Comparative genomics yields insights into niche adaptation of plant vascular wilt pathogens.</title>
        <authorList>
            <person name="Klosterman S.J."/>
            <person name="Subbarao K.V."/>
            <person name="Kang S."/>
            <person name="Veronese P."/>
            <person name="Gold S.E."/>
            <person name="Thomma B.P.H.J."/>
            <person name="Chen Z."/>
            <person name="Henrissat B."/>
            <person name="Lee Y.-H."/>
            <person name="Park J."/>
            <person name="Garcia-Pedrajas M.D."/>
            <person name="Barbara D.J."/>
            <person name="Anchieta A."/>
            <person name="de Jonge R."/>
            <person name="Santhanam P."/>
            <person name="Maruthachalam K."/>
            <person name="Atallah Z."/>
            <person name="Amyotte S.G."/>
            <person name="Paz Z."/>
            <person name="Inderbitzin P."/>
            <person name="Hayes R.J."/>
            <person name="Heiman D.I."/>
            <person name="Young S."/>
            <person name="Zeng Q."/>
            <person name="Engels R."/>
            <person name="Galagan J."/>
            <person name="Cuomo C.A."/>
            <person name="Dobinson K.F."/>
            <person name="Ma L.-J."/>
        </authorList>
    </citation>
    <scope>NUCLEOTIDE SEQUENCE [LARGE SCALE GENOMIC DNA]</scope>
    <source>
        <strain evidence="3">VaMs.102 / ATCC MYA-4576 / FGSC 10136</strain>
    </source>
</reference>
<dbReference type="AlphaFoldDB" id="C9SIC9"/>
<name>C9SIC9_VERA1</name>
<dbReference type="Proteomes" id="UP000008698">
    <property type="component" value="Unassembled WGS sequence"/>
</dbReference>
<dbReference type="GeneID" id="9530424"/>
<feature type="region of interest" description="Disordered" evidence="1">
    <location>
        <begin position="122"/>
        <end position="145"/>
    </location>
</feature>
<evidence type="ECO:0000313" key="2">
    <source>
        <dbReference type="EMBL" id="EEY18702.1"/>
    </source>
</evidence>
<dbReference type="eggNOG" id="ENOG502SY2H">
    <property type="taxonomic scope" value="Eukaryota"/>
</dbReference>
<dbReference type="EMBL" id="DS985218">
    <property type="protein sequence ID" value="EEY18702.1"/>
    <property type="molecule type" value="Genomic_DNA"/>
</dbReference>
<dbReference type="RefSeq" id="XP_003005205.1">
    <property type="nucleotide sequence ID" value="XM_003005159.1"/>
</dbReference>
<keyword evidence="3" id="KW-1185">Reference proteome</keyword>
<gene>
    <name evidence="2" type="ORF">VDBG_04811</name>
</gene>
<evidence type="ECO:0000313" key="3">
    <source>
        <dbReference type="Proteomes" id="UP000008698"/>
    </source>
</evidence>
<evidence type="ECO:0000256" key="1">
    <source>
        <dbReference type="SAM" id="MobiDB-lite"/>
    </source>
</evidence>
<feature type="compositionally biased region" description="Basic and acidic residues" evidence="1">
    <location>
        <begin position="132"/>
        <end position="145"/>
    </location>
</feature>
<feature type="region of interest" description="Disordered" evidence="1">
    <location>
        <begin position="1"/>
        <end position="29"/>
    </location>
</feature>
<proteinExistence type="predicted"/>
<dbReference type="OrthoDB" id="4837859at2759"/>
<protein>
    <submittedName>
        <fullName evidence="2">Uncharacterized protein</fullName>
    </submittedName>
</protein>
<organism evidence="3">
    <name type="scientific">Verticillium alfalfae (strain VaMs.102 / ATCC MYA-4576 / FGSC 10136)</name>
    <name type="common">Verticillium wilt of alfalfa</name>
    <name type="synonym">Verticillium albo-atrum</name>
    <dbReference type="NCBI Taxonomy" id="526221"/>
    <lineage>
        <taxon>Eukaryota</taxon>
        <taxon>Fungi</taxon>
        <taxon>Dikarya</taxon>
        <taxon>Ascomycota</taxon>
        <taxon>Pezizomycotina</taxon>
        <taxon>Sordariomycetes</taxon>
        <taxon>Hypocreomycetidae</taxon>
        <taxon>Glomerellales</taxon>
        <taxon>Plectosphaerellaceae</taxon>
        <taxon>Verticillium</taxon>
    </lineage>
</organism>
<feature type="compositionally biased region" description="Basic and acidic residues" evidence="1">
    <location>
        <begin position="1"/>
        <end position="18"/>
    </location>
</feature>
<accession>C9SIC9</accession>
<sequence>MFGRDDNHNHIDGAEPKKSLYQRFKDRKKGGEISEADVAKYTGMSKAQLAEWAKDRPGVGGQQAAGKINAGEASGFAGMNAADGYAIGIRGEGEPQRPPKEAQSVVVDEWLSLFWLTRSDQRSRTRAAKTNRMADRAAEPRAGEG</sequence>
<dbReference type="KEGG" id="val:VDBG_04811"/>
<dbReference type="HOGENOM" id="CLU_1788301_0_0_1"/>